<evidence type="ECO:0000256" key="6">
    <source>
        <dbReference type="ARBA" id="ARBA00023242"/>
    </source>
</evidence>
<evidence type="ECO:0000313" key="9">
    <source>
        <dbReference type="Proteomes" id="UP001357485"/>
    </source>
</evidence>
<dbReference type="InterPro" id="IPR051711">
    <property type="entry name" value="Stress_Response_Reg"/>
</dbReference>
<protein>
    <submittedName>
        <fullName evidence="8">Gypsy retrotransposon integrase-like protein 1</fullName>
    </submittedName>
</protein>
<evidence type="ECO:0000256" key="3">
    <source>
        <dbReference type="ARBA" id="ARBA00023015"/>
    </source>
</evidence>
<dbReference type="EMBL" id="JAVRRA010024693">
    <property type="protein sequence ID" value="KAK5130570.1"/>
    <property type="molecule type" value="Genomic_DNA"/>
</dbReference>
<keyword evidence="3" id="KW-0805">Transcription regulation</keyword>
<evidence type="ECO:0000256" key="4">
    <source>
        <dbReference type="ARBA" id="ARBA00023125"/>
    </source>
</evidence>
<evidence type="ECO:0000256" key="7">
    <source>
        <dbReference type="SAM" id="MobiDB-lite"/>
    </source>
</evidence>
<proteinExistence type="predicted"/>
<organism evidence="8 9">
    <name type="scientific">Cryomyces antarcticus</name>
    <dbReference type="NCBI Taxonomy" id="329879"/>
    <lineage>
        <taxon>Eukaryota</taxon>
        <taxon>Fungi</taxon>
        <taxon>Dikarya</taxon>
        <taxon>Ascomycota</taxon>
        <taxon>Pezizomycotina</taxon>
        <taxon>Dothideomycetes</taxon>
        <taxon>Dothideomycetes incertae sedis</taxon>
        <taxon>Cryomyces</taxon>
    </lineage>
</organism>
<dbReference type="PANTHER" id="PTHR47540:SF1">
    <property type="entry name" value="ACTIVATOR OF STRESS GENES 1-RELATED"/>
    <property type="match status" value="1"/>
</dbReference>
<evidence type="ECO:0000256" key="2">
    <source>
        <dbReference type="ARBA" id="ARBA00022833"/>
    </source>
</evidence>
<keyword evidence="5" id="KW-0804">Transcription</keyword>
<feature type="compositionally biased region" description="Basic and acidic residues" evidence="7">
    <location>
        <begin position="62"/>
        <end position="72"/>
    </location>
</feature>
<evidence type="ECO:0000256" key="5">
    <source>
        <dbReference type="ARBA" id="ARBA00023163"/>
    </source>
</evidence>
<accession>A0ABR0KU20</accession>
<keyword evidence="6" id="KW-0539">Nucleus</keyword>
<gene>
    <name evidence="8" type="primary">GIN1_3</name>
    <name evidence="8" type="ORF">LTR16_001433</name>
</gene>
<dbReference type="PANTHER" id="PTHR47540">
    <property type="entry name" value="THIAMINE REPRESSIBLE GENES REGULATORY PROTEIN THI5"/>
    <property type="match status" value="1"/>
</dbReference>
<keyword evidence="4" id="KW-0238">DNA-binding</keyword>
<name>A0ABR0KU20_9PEZI</name>
<keyword evidence="2" id="KW-0862">Zinc</keyword>
<comment type="subcellular location">
    <subcellularLocation>
        <location evidence="1">Nucleus</location>
    </subcellularLocation>
</comment>
<feature type="region of interest" description="Disordered" evidence="7">
    <location>
        <begin position="59"/>
        <end position="82"/>
    </location>
</feature>
<keyword evidence="9" id="KW-1185">Reference proteome</keyword>
<comment type="caution">
    <text evidence="8">The sequence shown here is derived from an EMBL/GenBank/DDBJ whole genome shotgun (WGS) entry which is preliminary data.</text>
</comment>
<sequence length="257" mass="28551">MYCQWDCTDTRPSRRSTGANYIEQLEKKVKELEALIGGSAAIDDHGDDDQFDIFDESNGAETQHERATDPPSHRHIHRSSDPNAVLSAADEEMLETMIPVSDSSPMPGEGLSAYRGRFAGLSLLERLRNLCSRLAGQAEKRPADSSREDFVYAFDYPSPTSNPIEPSDGFAILPAKGTILQRVQIAFDQACCLMQFMHQPTVESHIHCIYAIEPEHYTKEDRKFLALLYALLALGTRFAEDDPKGVQSNGVQTLSKG</sequence>
<reference evidence="8 9" key="1">
    <citation type="submission" date="2023-08" db="EMBL/GenBank/DDBJ databases">
        <title>Black Yeasts Isolated from many extreme environments.</title>
        <authorList>
            <person name="Coleine C."/>
            <person name="Stajich J.E."/>
            <person name="Selbmann L."/>
        </authorList>
    </citation>
    <scope>NUCLEOTIDE SEQUENCE [LARGE SCALE GENOMIC DNA]</scope>
    <source>
        <strain evidence="8 9">CCFEE 536</strain>
    </source>
</reference>
<evidence type="ECO:0000313" key="8">
    <source>
        <dbReference type="EMBL" id="KAK5130570.1"/>
    </source>
</evidence>
<evidence type="ECO:0000256" key="1">
    <source>
        <dbReference type="ARBA" id="ARBA00004123"/>
    </source>
</evidence>
<dbReference type="Proteomes" id="UP001357485">
    <property type="component" value="Unassembled WGS sequence"/>
</dbReference>